<organism evidence="18 19">
    <name type="scientific">Megasphaera hexanoica</name>
    <dbReference type="NCBI Taxonomy" id="1675036"/>
    <lineage>
        <taxon>Bacteria</taxon>
        <taxon>Bacillati</taxon>
        <taxon>Bacillota</taxon>
        <taxon>Negativicutes</taxon>
        <taxon>Veillonellales</taxon>
        <taxon>Veillonellaceae</taxon>
        <taxon>Megasphaera</taxon>
    </lineage>
</organism>
<name>A0A848BL83_9FIRM</name>
<dbReference type="Pfam" id="PF02518">
    <property type="entry name" value="HATPase_c"/>
    <property type="match status" value="1"/>
</dbReference>
<keyword evidence="9 18" id="KW-0418">Kinase</keyword>
<evidence type="ECO:0000313" key="20">
    <source>
        <dbReference type="Proteomes" id="UP001605989"/>
    </source>
</evidence>
<dbReference type="EMBL" id="JABAFG010000001">
    <property type="protein sequence ID" value="NME27021.1"/>
    <property type="molecule type" value="Genomic_DNA"/>
</dbReference>
<dbReference type="CDD" id="cd00075">
    <property type="entry name" value="HATPase"/>
    <property type="match status" value="1"/>
</dbReference>
<evidence type="ECO:0000256" key="1">
    <source>
        <dbReference type="ARBA" id="ARBA00000085"/>
    </source>
</evidence>
<dbReference type="GO" id="GO:0000155">
    <property type="term" value="F:phosphorelay sensor kinase activity"/>
    <property type="evidence" value="ECO:0007669"/>
    <property type="project" value="InterPro"/>
</dbReference>
<dbReference type="Proteomes" id="UP001605989">
    <property type="component" value="Unassembled WGS sequence"/>
</dbReference>
<keyword evidence="11 14" id="KW-1133">Transmembrane helix</keyword>
<dbReference type="PROSITE" id="PS50885">
    <property type="entry name" value="HAMP"/>
    <property type="match status" value="1"/>
</dbReference>
<dbReference type="Pfam" id="PF00512">
    <property type="entry name" value="HisKA"/>
    <property type="match status" value="1"/>
</dbReference>
<evidence type="ECO:0000256" key="11">
    <source>
        <dbReference type="ARBA" id="ARBA00022989"/>
    </source>
</evidence>
<reference evidence="17 20" key="2">
    <citation type="submission" date="2024-10" db="EMBL/GenBank/DDBJ databases">
        <authorList>
            <person name="Sang B.-I."/>
            <person name="Prabhaharan D."/>
        </authorList>
    </citation>
    <scope>NUCLEOTIDE SEQUENCE [LARGE SCALE GENOMIC DNA]</scope>
    <source>
        <strain evidence="17 20">MH</strain>
    </source>
</reference>
<keyword evidence="12" id="KW-0902">Two-component regulatory system</keyword>
<dbReference type="InterPro" id="IPR036890">
    <property type="entry name" value="HATPase_C_sf"/>
</dbReference>
<dbReference type="Gene3D" id="1.10.287.130">
    <property type="match status" value="1"/>
</dbReference>
<evidence type="ECO:0000256" key="2">
    <source>
        <dbReference type="ARBA" id="ARBA00004651"/>
    </source>
</evidence>
<feature type="domain" description="HAMP" evidence="16">
    <location>
        <begin position="201"/>
        <end position="253"/>
    </location>
</feature>
<dbReference type="InterPro" id="IPR003661">
    <property type="entry name" value="HisK_dim/P_dom"/>
</dbReference>
<evidence type="ECO:0000313" key="18">
    <source>
        <dbReference type="EMBL" id="NME27021.1"/>
    </source>
</evidence>
<dbReference type="SMART" id="SM00388">
    <property type="entry name" value="HisKA"/>
    <property type="match status" value="1"/>
</dbReference>
<evidence type="ECO:0000256" key="13">
    <source>
        <dbReference type="ARBA" id="ARBA00023136"/>
    </source>
</evidence>
<protein>
    <recommendedName>
        <fullName evidence="3">histidine kinase</fullName>
        <ecNumber evidence="3">2.7.13.3</ecNumber>
    </recommendedName>
</protein>
<dbReference type="InterPro" id="IPR005467">
    <property type="entry name" value="His_kinase_dom"/>
</dbReference>
<comment type="caution">
    <text evidence="18">The sequence shown here is derived from an EMBL/GenBank/DDBJ whole genome shotgun (WGS) entry which is preliminary data.</text>
</comment>
<evidence type="ECO:0000256" key="14">
    <source>
        <dbReference type="SAM" id="Phobius"/>
    </source>
</evidence>
<dbReference type="FunFam" id="1.10.287.130:FF:000001">
    <property type="entry name" value="Two-component sensor histidine kinase"/>
    <property type="match status" value="1"/>
</dbReference>
<dbReference type="Pfam" id="PF00672">
    <property type="entry name" value="HAMP"/>
    <property type="match status" value="1"/>
</dbReference>
<comment type="subcellular location">
    <subcellularLocation>
        <location evidence="2">Cell membrane</location>
        <topology evidence="2">Multi-pass membrane protein</topology>
    </subcellularLocation>
</comment>
<dbReference type="EC" id="2.7.13.3" evidence="3"/>
<keyword evidence="7 14" id="KW-0812">Transmembrane</keyword>
<keyword evidence="4" id="KW-1003">Cell membrane</keyword>
<evidence type="ECO:0000256" key="8">
    <source>
        <dbReference type="ARBA" id="ARBA00022741"/>
    </source>
</evidence>
<dbReference type="AlphaFoldDB" id="A0A848BL83"/>
<dbReference type="SUPFAM" id="SSF158472">
    <property type="entry name" value="HAMP domain-like"/>
    <property type="match status" value="1"/>
</dbReference>
<dbReference type="GO" id="GO:0005524">
    <property type="term" value="F:ATP binding"/>
    <property type="evidence" value="ECO:0007669"/>
    <property type="project" value="UniProtKB-KW"/>
</dbReference>
<reference evidence="18 19" key="1">
    <citation type="submission" date="2020-04" db="EMBL/GenBank/DDBJ databases">
        <authorList>
            <person name="Hitch T.C.A."/>
            <person name="Wylensek D."/>
            <person name="Clavel T."/>
        </authorList>
    </citation>
    <scope>NUCLEOTIDE SEQUENCE [LARGE SCALE GENOMIC DNA]</scope>
    <source>
        <strain evidence="18 19">Oil-RF-744-FAT-WT-6-1</strain>
    </source>
</reference>
<accession>A0A848BL83</accession>
<keyword evidence="20" id="KW-1185">Reference proteome</keyword>
<proteinExistence type="predicted"/>
<dbReference type="KEGG" id="mhw:ACT01_03875"/>
<sequence>MTIKKRLILSHILVFVVPILMTAILFLMAAGGLWLFTQSGNHVYVESSTQFNRASDVVHHFVFRALRSSGDDPEHYKWIIEMLSPEQSYVVLEKDGGRIYEYGNGQLAGMMEDIPRDIRERPFFSQKRDTYVHADTGQFYYMEKQYINDSLYHLYFVSRQMPHGTDDAVEHATQGTLFAIFLAFFLLLAGTIFFLTRFVLRYILQALRLLQNGSDQVRQGNLTCRLTYNHMDEVAPVVDTFNIMTEELERSLQERTRQEENRKELIASMSHDIRTPLTAIRAYIEGLADNVANTPERRRHYIEVIQKKTEDMSRMIDQLFLFSKMDLGEKALPLQSLELNEVISDIIEENKEGWQCHQALVVWQRSPEKLPVIGSREVWQRIMTNLVANSIKYKTEEDVHIRIRAWRQDNTVCLEVADDGPGVPEEALTRLAEPFYRTDKARSRTGDGSGLGLSIVARGMQLMGGTVIFLPVHPHGLCVHMELPAGGDAL</sequence>
<evidence type="ECO:0000259" key="16">
    <source>
        <dbReference type="PROSITE" id="PS50885"/>
    </source>
</evidence>
<dbReference type="Gene3D" id="6.10.340.10">
    <property type="match status" value="1"/>
</dbReference>
<feature type="transmembrane region" description="Helical" evidence="14">
    <location>
        <begin position="177"/>
        <end position="200"/>
    </location>
</feature>
<dbReference type="InterPro" id="IPR004358">
    <property type="entry name" value="Sig_transdc_His_kin-like_C"/>
</dbReference>
<evidence type="ECO:0000256" key="12">
    <source>
        <dbReference type="ARBA" id="ARBA00023012"/>
    </source>
</evidence>
<keyword evidence="6" id="KW-0808">Transferase</keyword>
<evidence type="ECO:0000256" key="6">
    <source>
        <dbReference type="ARBA" id="ARBA00022679"/>
    </source>
</evidence>
<dbReference type="SUPFAM" id="SSF47384">
    <property type="entry name" value="Homodimeric domain of signal transducing histidine kinase"/>
    <property type="match status" value="1"/>
</dbReference>
<dbReference type="PRINTS" id="PR00344">
    <property type="entry name" value="BCTRLSENSOR"/>
</dbReference>
<keyword evidence="10" id="KW-0067">ATP-binding</keyword>
<keyword evidence="8" id="KW-0547">Nucleotide-binding</keyword>
<dbReference type="PANTHER" id="PTHR45528">
    <property type="entry name" value="SENSOR HISTIDINE KINASE CPXA"/>
    <property type="match status" value="1"/>
</dbReference>
<dbReference type="InterPro" id="IPR003594">
    <property type="entry name" value="HATPase_dom"/>
</dbReference>
<evidence type="ECO:0000256" key="7">
    <source>
        <dbReference type="ARBA" id="ARBA00022692"/>
    </source>
</evidence>
<dbReference type="Proteomes" id="UP000591071">
    <property type="component" value="Unassembled WGS sequence"/>
</dbReference>
<keyword evidence="5" id="KW-0597">Phosphoprotein</keyword>
<evidence type="ECO:0000256" key="9">
    <source>
        <dbReference type="ARBA" id="ARBA00022777"/>
    </source>
</evidence>
<feature type="transmembrane region" description="Helical" evidence="14">
    <location>
        <begin position="12"/>
        <end position="36"/>
    </location>
</feature>
<gene>
    <name evidence="17" type="ORF">ACGTZG_06285</name>
    <name evidence="18" type="ORF">HF872_00055</name>
</gene>
<dbReference type="PROSITE" id="PS50109">
    <property type="entry name" value="HIS_KIN"/>
    <property type="match status" value="1"/>
</dbReference>
<dbReference type="RefSeq" id="WP_059076992.1">
    <property type="nucleotide sequence ID" value="NZ_CP011940.1"/>
</dbReference>
<evidence type="ECO:0000259" key="15">
    <source>
        <dbReference type="PROSITE" id="PS50109"/>
    </source>
</evidence>
<dbReference type="InterPro" id="IPR003660">
    <property type="entry name" value="HAMP_dom"/>
</dbReference>
<evidence type="ECO:0000256" key="5">
    <source>
        <dbReference type="ARBA" id="ARBA00022553"/>
    </source>
</evidence>
<dbReference type="SUPFAM" id="SSF55874">
    <property type="entry name" value="ATPase domain of HSP90 chaperone/DNA topoisomerase II/histidine kinase"/>
    <property type="match status" value="1"/>
</dbReference>
<evidence type="ECO:0000313" key="17">
    <source>
        <dbReference type="EMBL" id="MFG6272795.1"/>
    </source>
</evidence>
<dbReference type="EMBL" id="JBIEKR010000004">
    <property type="protein sequence ID" value="MFG6272795.1"/>
    <property type="molecule type" value="Genomic_DNA"/>
</dbReference>
<feature type="domain" description="Histidine kinase" evidence="15">
    <location>
        <begin position="268"/>
        <end position="487"/>
    </location>
</feature>
<keyword evidence="13 14" id="KW-0472">Membrane</keyword>
<dbReference type="Gene3D" id="3.30.565.10">
    <property type="entry name" value="Histidine kinase-like ATPase, C-terminal domain"/>
    <property type="match status" value="1"/>
</dbReference>
<dbReference type="InterPro" id="IPR050398">
    <property type="entry name" value="HssS/ArlS-like"/>
</dbReference>
<dbReference type="CDD" id="cd06225">
    <property type="entry name" value="HAMP"/>
    <property type="match status" value="1"/>
</dbReference>
<evidence type="ECO:0000313" key="19">
    <source>
        <dbReference type="Proteomes" id="UP000591071"/>
    </source>
</evidence>
<evidence type="ECO:0000256" key="10">
    <source>
        <dbReference type="ARBA" id="ARBA00022840"/>
    </source>
</evidence>
<dbReference type="SMART" id="SM00304">
    <property type="entry name" value="HAMP"/>
    <property type="match status" value="1"/>
</dbReference>
<evidence type="ECO:0000256" key="3">
    <source>
        <dbReference type="ARBA" id="ARBA00012438"/>
    </source>
</evidence>
<dbReference type="PANTHER" id="PTHR45528:SF1">
    <property type="entry name" value="SENSOR HISTIDINE KINASE CPXA"/>
    <property type="match status" value="1"/>
</dbReference>
<evidence type="ECO:0000256" key="4">
    <source>
        <dbReference type="ARBA" id="ARBA00022475"/>
    </source>
</evidence>
<dbReference type="CDD" id="cd00082">
    <property type="entry name" value="HisKA"/>
    <property type="match status" value="1"/>
</dbReference>
<comment type="catalytic activity">
    <reaction evidence="1">
        <text>ATP + protein L-histidine = ADP + protein N-phospho-L-histidine.</text>
        <dbReference type="EC" id="2.7.13.3"/>
    </reaction>
</comment>
<dbReference type="GO" id="GO:0005886">
    <property type="term" value="C:plasma membrane"/>
    <property type="evidence" value="ECO:0007669"/>
    <property type="project" value="UniProtKB-SubCell"/>
</dbReference>
<dbReference type="InterPro" id="IPR036097">
    <property type="entry name" value="HisK_dim/P_sf"/>
</dbReference>
<dbReference type="SMART" id="SM00387">
    <property type="entry name" value="HATPase_c"/>
    <property type="match status" value="1"/>
</dbReference>